<evidence type="ECO:0000256" key="2">
    <source>
        <dbReference type="SAM" id="Phobius"/>
    </source>
</evidence>
<reference evidence="3" key="1">
    <citation type="journal article" date="2014" name="Front. Microbiol.">
        <title>High frequency of phylogenetically diverse reductive dehalogenase-homologous genes in deep subseafloor sedimentary metagenomes.</title>
        <authorList>
            <person name="Kawai M."/>
            <person name="Futagami T."/>
            <person name="Toyoda A."/>
            <person name="Takaki Y."/>
            <person name="Nishi S."/>
            <person name="Hori S."/>
            <person name="Arai W."/>
            <person name="Tsubouchi T."/>
            <person name="Morono Y."/>
            <person name="Uchiyama I."/>
            <person name="Ito T."/>
            <person name="Fujiyama A."/>
            <person name="Inagaki F."/>
            <person name="Takami H."/>
        </authorList>
    </citation>
    <scope>NUCLEOTIDE SEQUENCE</scope>
    <source>
        <strain evidence="3">Expedition CK06-06</strain>
    </source>
</reference>
<feature type="transmembrane region" description="Helical" evidence="2">
    <location>
        <begin position="6"/>
        <end position="24"/>
    </location>
</feature>
<comment type="caution">
    <text evidence="3">The sequence shown here is derived from an EMBL/GenBank/DDBJ whole genome shotgun (WGS) entry which is preliminary data.</text>
</comment>
<keyword evidence="2" id="KW-1133">Transmembrane helix</keyword>
<dbReference type="AlphaFoldDB" id="X1P643"/>
<name>X1P643_9ZZZZ</name>
<keyword evidence="2" id="KW-0472">Membrane</keyword>
<gene>
    <name evidence="3" type="ORF">S06H3_40491</name>
</gene>
<keyword evidence="2" id="KW-0812">Transmembrane</keyword>
<proteinExistence type="predicted"/>
<protein>
    <submittedName>
        <fullName evidence="3">Uncharacterized protein</fullName>
    </submittedName>
</protein>
<dbReference type="EMBL" id="BARV01024858">
    <property type="protein sequence ID" value="GAI37926.1"/>
    <property type="molecule type" value="Genomic_DNA"/>
</dbReference>
<organism evidence="3">
    <name type="scientific">marine sediment metagenome</name>
    <dbReference type="NCBI Taxonomy" id="412755"/>
    <lineage>
        <taxon>unclassified sequences</taxon>
        <taxon>metagenomes</taxon>
        <taxon>ecological metagenomes</taxon>
    </lineage>
</organism>
<evidence type="ECO:0000256" key="1">
    <source>
        <dbReference type="SAM" id="MobiDB-lite"/>
    </source>
</evidence>
<evidence type="ECO:0000313" key="3">
    <source>
        <dbReference type="EMBL" id="GAI37926.1"/>
    </source>
</evidence>
<sequence>MDTLTCVFWVIAVVAVIGIIVWFVKSKKKGKAEIETPSSFSTPEDKESEGE</sequence>
<accession>X1P643</accession>
<feature type="region of interest" description="Disordered" evidence="1">
    <location>
        <begin position="27"/>
        <end position="51"/>
    </location>
</feature>